<proteinExistence type="inferred from homology"/>
<keyword evidence="3" id="KW-0677">Repeat</keyword>
<sequence>MDASFANKAMIFLIWLMALTFCPSARVEAGCSEEQNRALLEIRNSTHGLLFADLDGSRDCCSKSNILCDDDGKVIRIFMQDDYVKPPSIFKWYPNMTLFTLFNELDFLDLSSMNIGGELQVSGMGNLPSSIFSNQSKITTFEVSGNRLEGVLSFSILANASSLYHLDLSNNYELEIETESPSWVPTFQLRKLYLANCSLNKKNGHVVPTFISTQYLLYSLDLSNSPLEGSVPCHLFFNTNITKLLLSGNKIDGSFLDCSANGTSPLEWLDISGNHVKGHLPENIGYLLPNLYGVDMSSNALEGNTFLGPLVIRLSNI</sequence>
<reference evidence="6" key="1">
    <citation type="submission" date="2025-08" db="UniProtKB">
        <authorList>
            <consortium name="RefSeq"/>
        </authorList>
    </citation>
    <scope>IDENTIFICATION</scope>
    <source>
        <tissue evidence="6">Leaves</tissue>
    </source>
</reference>
<dbReference type="Gene3D" id="3.80.10.10">
    <property type="entry name" value="Ribonuclease Inhibitor"/>
    <property type="match status" value="1"/>
</dbReference>
<organism evidence="5 6">
    <name type="scientific">Juglans regia</name>
    <name type="common">English walnut</name>
    <dbReference type="NCBI Taxonomy" id="51240"/>
    <lineage>
        <taxon>Eukaryota</taxon>
        <taxon>Viridiplantae</taxon>
        <taxon>Streptophyta</taxon>
        <taxon>Embryophyta</taxon>
        <taxon>Tracheophyta</taxon>
        <taxon>Spermatophyta</taxon>
        <taxon>Magnoliopsida</taxon>
        <taxon>eudicotyledons</taxon>
        <taxon>Gunneridae</taxon>
        <taxon>Pentapetalae</taxon>
        <taxon>rosids</taxon>
        <taxon>fabids</taxon>
        <taxon>Fagales</taxon>
        <taxon>Juglandaceae</taxon>
        <taxon>Juglans</taxon>
    </lineage>
</organism>
<accession>A0A6P9DWM6</accession>
<dbReference type="RefSeq" id="XP_035540035.1">
    <property type="nucleotide sequence ID" value="XM_035684142.1"/>
</dbReference>
<gene>
    <name evidence="6" type="primary">LOC108986958</name>
</gene>
<dbReference type="InParanoid" id="A0A6P9DWM6"/>
<keyword evidence="2" id="KW-0433">Leucine-rich repeat</keyword>
<evidence type="ECO:0000256" key="4">
    <source>
        <dbReference type="SAM" id="SignalP"/>
    </source>
</evidence>
<dbReference type="SUPFAM" id="SSF52047">
    <property type="entry name" value="RNI-like"/>
    <property type="match status" value="1"/>
</dbReference>
<dbReference type="PANTHER" id="PTHR48062:SF21">
    <property type="entry name" value="RECEPTOR-LIKE PROTEIN 12"/>
    <property type="match status" value="1"/>
</dbReference>
<evidence type="ECO:0000313" key="6">
    <source>
        <dbReference type="RefSeq" id="XP_035540035.1"/>
    </source>
</evidence>
<evidence type="ECO:0000256" key="3">
    <source>
        <dbReference type="ARBA" id="ARBA00022737"/>
    </source>
</evidence>
<evidence type="ECO:0000256" key="1">
    <source>
        <dbReference type="ARBA" id="ARBA00009592"/>
    </source>
</evidence>
<keyword evidence="5" id="KW-1185">Reference proteome</keyword>
<dbReference type="InterPro" id="IPR032675">
    <property type="entry name" value="LRR_dom_sf"/>
</dbReference>
<feature type="chain" id="PRO_5028006743" evidence="4">
    <location>
        <begin position="25"/>
        <end position="317"/>
    </location>
</feature>
<evidence type="ECO:0000313" key="5">
    <source>
        <dbReference type="Proteomes" id="UP000235220"/>
    </source>
</evidence>
<protein>
    <submittedName>
        <fullName evidence="6">Receptor-like protein 14</fullName>
    </submittedName>
</protein>
<dbReference type="AlphaFoldDB" id="A0A6P9DWM6"/>
<dbReference type="InterPro" id="IPR051502">
    <property type="entry name" value="RLP_Defense_Trigger"/>
</dbReference>
<dbReference type="KEGG" id="jre:108986958"/>
<evidence type="ECO:0000256" key="2">
    <source>
        <dbReference type="ARBA" id="ARBA00022614"/>
    </source>
</evidence>
<dbReference type="Proteomes" id="UP000235220">
    <property type="component" value="Chromosome 13"/>
</dbReference>
<dbReference type="InterPro" id="IPR001611">
    <property type="entry name" value="Leu-rich_rpt"/>
</dbReference>
<feature type="signal peptide" evidence="4">
    <location>
        <begin position="1"/>
        <end position="24"/>
    </location>
</feature>
<comment type="similarity">
    <text evidence="1">Belongs to the RLP family.</text>
</comment>
<dbReference type="PANTHER" id="PTHR48062">
    <property type="entry name" value="RECEPTOR-LIKE PROTEIN 14"/>
    <property type="match status" value="1"/>
</dbReference>
<dbReference type="GeneID" id="108986958"/>
<dbReference type="OrthoDB" id="1060944at2759"/>
<keyword evidence="4" id="KW-0732">Signal</keyword>
<dbReference type="Pfam" id="PF00560">
    <property type="entry name" value="LRR_1"/>
    <property type="match status" value="1"/>
</dbReference>
<name>A0A6P9DWM6_JUGRE</name>